<dbReference type="Proteomes" id="UP000030687">
    <property type="component" value="Unassembled WGS sequence"/>
</dbReference>
<sequence>MALSLPHKNNPVIFLRLSHSLCLHHFSPATRVYYYGSSGFFRECARGDDSNRRFIVSFAEGGIDEVTLVKDVDLAGNSSVSIFIDWLRNRFPVALIQRGNASVTDVLGNKITKVGVDRLGSGIVYHPDGFLIVVHHSSGSLFKIKVKIDTGSKRDEEIKLIKVVGGPLTFGERLGILSPRKLVVAGIPTARLLKSSDGWETASVIGKLSAPAHRLPTAVAVKDERVYIN</sequence>
<dbReference type="KEGG" id="cic:CICLE_v10023964mg"/>
<evidence type="ECO:0000313" key="1">
    <source>
        <dbReference type="EMBL" id="ESR57738.1"/>
    </source>
</evidence>
<gene>
    <name evidence="1" type="ORF">CICLE_v10023964mg</name>
</gene>
<dbReference type="PANTHER" id="PTHR31460">
    <property type="match status" value="1"/>
</dbReference>
<dbReference type="STRING" id="85681.V4TBR0"/>
<keyword evidence="2" id="KW-1185">Reference proteome</keyword>
<dbReference type="EMBL" id="KI536661">
    <property type="protein sequence ID" value="ESR57738.1"/>
    <property type="molecule type" value="Genomic_DNA"/>
</dbReference>
<dbReference type="Gramene" id="ESR57738">
    <property type="protein sequence ID" value="ESR57738"/>
    <property type="gene ID" value="CICLE_v10023964mg"/>
</dbReference>
<reference evidence="1 2" key="1">
    <citation type="submission" date="2013-10" db="EMBL/GenBank/DDBJ databases">
        <authorList>
            <consortium name="International Citrus Genome Consortium"/>
            <person name="Jenkins J."/>
            <person name="Schmutz J."/>
            <person name="Prochnik S."/>
            <person name="Rokhsar D."/>
            <person name="Gmitter F."/>
            <person name="Ollitrault P."/>
            <person name="Machado M."/>
            <person name="Talon M."/>
            <person name="Wincker P."/>
            <person name="Jaillon O."/>
            <person name="Morgante M."/>
        </authorList>
    </citation>
    <scope>NUCLEOTIDE SEQUENCE</scope>
    <source>
        <strain evidence="2">cv. Clemenules</strain>
    </source>
</reference>
<organism evidence="1 2">
    <name type="scientific">Citrus clementina</name>
    <name type="common">Clementine</name>
    <name type="synonym">Citrus deliciosa x Citrus sinensis</name>
    <dbReference type="NCBI Taxonomy" id="85681"/>
    <lineage>
        <taxon>Eukaryota</taxon>
        <taxon>Viridiplantae</taxon>
        <taxon>Streptophyta</taxon>
        <taxon>Embryophyta</taxon>
        <taxon>Tracheophyta</taxon>
        <taxon>Spermatophyta</taxon>
        <taxon>Magnoliopsida</taxon>
        <taxon>eudicotyledons</taxon>
        <taxon>Gunneridae</taxon>
        <taxon>Pentapetalae</taxon>
        <taxon>rosids</taxon>
        <taxon>malvids</taxon>
        <taxon>Sapindales</taxon>
        <taxon>Rutaceae</taxon>
        <taxon>Aurantioideae</taxon>
        <taxon>Citrus</taxon>
    </lineage>
</organism>
<accession>V4TBR0</accession>
<dbReference type="AlphaFoldDB" id="V4TBR0"/>
<name>V4TBR0_CITCL</name>
<dbReference type="PANTHER" id="PTHR31460:SF0">
    <property type="entry name" value="CALCIUM-DEPENDENT PHOSPHOTRIESTERASE SUPERFAMILY PROTEIN-RELATED"/>
    <property type="match status" value="1"/>
</dbReference>
<dbReference type="InterPro" id="IPR053224">
    <property type="entry name" value="Sensory_adhesion_molecule"/>
</dbReference>
<protein>
    <submittedName>
        <fullName evidence="1">Uncharacterized protein</fullName>
    </submittedName>
</protein>
<dbReference type="eggNOG" id="ENOG502QQR3">
    <property type="taxonomic scope" value="Eukaryota"/>
</dbReference>
<evidence type="ECO:0000313" key="2">
    <source>
        <dbReference type="Proteomes" id="UP000030687"/>
    </source>
</evidence>
<proteinExistence type="predicted"/>
<dbReference type="InParanoid" id="V4TBR0"/>
<dbReference type="GO" id="GO:0005783">
    <property type="term" value="C:endoplasmic reticulum"/>
    <property type="evidence" value="ECO:0007669"/>
    <property type="project" value="TreeGrafter"/>
</dbReference>
<dbReference type="SUPFAM" id="SSF101898">
    <property type="entry name" value="NHL repeat"/>
    <property type="match status" value="1"/>
</dbReference>